<feature type="domain" description="HMG box" evidence="7">
    <location>
        <begin position="343"/>
        <end position="411"/>
    </location>
</feature>
<dbReference type="InterPro" id="IPR036910">
    <property type="entry name" value="HMG_box_dom_sf"/>
</dbReference>
<accession>A0AAW0BUS9</accession>
<keyword evidence="9" id="KW-1185">Reference proteome</keyword>
<name>A0AAW0BUS9_9AGAR</name>
<dbReference type="FunFam" id="1.10.30.10:FF:000016">
    <property type="entry name" value="FACT complex subunit SSRP1"/>
    <property type="match status" value="1"/>
</dbReference>
<reference evidence="8 9" key="1">
    <citation type="submission" date="2024-01" db="EMBL/GenBank/DDBJ databases">
        <title>A draft genome for a cacao thread blight-causing isolate of Paramarasmius palmivorus.</title>
        <authorList>
            <person name="Baruah I.K."/>
            <person name="Bukari Y."/>
            <person name="Amoako-Attah I."/>
            <person name="Meinhardt L.W."/>
            <person name="Bailey B.A."/>
            <person name="Cohen S.P."/>
        </authorList>
    </citation>
    <scope>NUCLEOTIDE SEQUENCE [LARGE SCALE GENOMIC DNA]</scope>
    <source>
        <strain evidence="8 9">GH-12</strain>
    </source>
</reference>
<feature type="DNA-binding region" description="HMG box" evidence="5">
    <location>
        <begin position="343"/>
        <end position="411"/>
    </location>
</feature>
<feature type="compositionally biased region" description="Acidic residues" evidence="6">
    <location>
        <begin position="423"/>
        <end position="436"/>
    </location>
</feature>
<feature type="region of interest" description="Disordered" evidence="6">
    <location>
        <begin position="388"/>
        <end position="436"/>
    </location>
</feature>
<dbReference type="AlphaFoldDB" id="A0AAW0BUS9"/>
<dbReference type="InterPro" id="IPR009071">
    <property type="entry name" value="HMG_box_dom"/>
</dbReference>
<dbReference type="CDD" id="cd01390">
    <property type="entry name" value="HMG-box_NHP6-like"/>
    <property type="match status" value="1"/>
</dbReference>
<proteinExistence type="inferred from homology"/>
<gene>
    <name evidence="8" type="ORF">VNI00_013821</name>
</gene>
<comment type="similarity">
    <text evidence="3">Belongs to the NHP6 family.</text>
</comment>
<protein>
    <recommendedName>
        <fullName evidence="7">HMG box domain-containing protein</fullName>
    </recommendedName>
</protein>
<organism evidence="8 9">
    <name type="scientific">Paramarasmius palmivorus</name>
    <dbReference type="NCBI Taxonomy" id="297713"/>
    <lineage>
        <taxon>Eukaryota</taxon>
        <taxon>Fungi</taxon>
        <taxon>Dikarya</taxon>
        <taxon>Basidiomycota</taxon>
        <taxon>Agaricomycotina</taxon>
        <taxon>Agaricomycetes</taxon>
        <taxon>Agaricomycetidae</taxon>
        <taxon>Agaricales</taxon>
        <taxon>Marasmiineae</taxon>
        <taxon>Marasmiaceae</taxon>
        <taxon>Paramarasmius</taxon>
    </lineage>
</organism>
<dbReference type="PROSITE" id="PS50118">
    <property type="entry name" value="HMG_BOX_2"/>
    <property type="match status" value="1"/>
</dbReference>
<evidence type="ECO:0000256" key="3">
    <source>
        <dbReference type="ARBA" id="ARBA00043963"/>
    </source>
</evidence>
<evidence type="ECO:0000313" key="8">
    <source>
        <dbReference type="EMBL" id="KAK7031031.1"/>
    </source>
</evidence>
<evidence type="ECO:0000313" key="9">
    <source>
        <dbReference type="Proteomes" id="UP001383192"/>
    </source>
</evidence>
<feature type="region of interest" description="Disordered" evidence="6">
    <location>
        <begin position="326"/>
        <end position="345"/>
    </location>
</feature>
<evidence type="ECO:0000256" key="5">
    <source>
        <dbReference type="PROSITE-ProRule" id="PRU00267"/>
    </source>
</evidence>
<dbReference type="EMBL" id="JAYKXP010000072">
    <property type="protein sequence ID" value="KAK7031031.1"/>
    <property type="molecule type" value="Genomic_DNA"/>
</dbReference>
<dbReference type="InterPro" id="IPR050342">
    <property type="entry name" value="HMGB"/>
</dbReference>
<keyword evidence="1 5" id="KW-0238">DNA-binding</keyword>
<evidence type="ECO:0000256" key="1">
    <source>
        <dbReference type="ARBA" id="ARBA00023125"/>
    </source>
</evidence>
<dbReference type="Pfam" id="PF00505">
    <property type="entry name" value="HMG_box"/>
    <property type="match status" value="1"/>
</dbReference>
<evidence type="ECO:0000256" key="2">
    <source>
        <dbReference type="ARBA" id="ARBA00023242"/>
    </source>
</evidence>
<feature type="compositionally biased region" description="Basic and acidic residues" evidence="6">
    <location>
        <begin position="388"/>
        <end position="422"/>
    </location>
</feature>
<dbReference type="SUPFAM" id="SSF47095">
    <property type="entry name" value="HMG-box"/>
    <property type="match status" value="1"/>
</dbReference>
<keyword evidence="2 5" id="KW-0539">Nucleus</keyword>
<dbReference type="GO" id="GO:0005634">
    <property type="term" value="C:nucleus"/>
    <property type="evidence" value="ECO:0007669"/>
    <property type="project" value="UniProtKB-UniRule"/>
</dbReference>
<dbReference type="PANTHER" id="PTHR48112:SF22">
    <property type="entry name" value="MITOCHONDRIAL TRANSCRIPTION FACTOR A, ISOFORM B"/>
    <property type="match status" value="1"/>
</dbReference>
<feature type="compositionally biased region" description="Basic and acidic residues" evidence="6">
    <location>
        <begin position="327"/>
        <end position="342"/>
    </location>
</feature>
<dbReference type="SMART" id="SM00398">
    <property type="entry name" value="HMG"/>
    <property type="match status" value="1"/>
</dbReference>
<sequence>MNYLRVIFQTKLPELVHTKRLHNFADLSEEEKAKGELLRKYGIEIASFLKGTYLNSTSPHRVHLGRVYDGLLEPCLKTGSHYCRTHCGKIHTVKVPYHDYVEMDISDYFSGLGYFITHLGPPSLSFTPLVKLLSQYAEWCRVSAAVLNVNTPTVVQLLRDTSSGRYSLAASVSAGKGGGREDVREERIKTLEAVWSHPLIYPTPVQQAHADAGIGYGEPSAELFGTPWGHCGETMSFASMFKRIHQGQPLGTLALGVKPMNSVIPGTTTIPVYAIQGLTNLKDIVQVLRISGAMRPMCLNCVYLANGAGGAIEDYAVTLAKHRKAAVKAEKAPRKPKKDPNAPKRALSAYMFFSQDWRDRIKAENPDASFGEVGKLLGAKWKELDDEEKKPYIEQAAKDKERAEGEKVAYESGKKSAENSDKEEAEAKDDDDDDDD</sequence>
<dbReference type="Proteomes" id="UP001383192">
    <property type="component" value="Unassembled WGS sequence"/>
</dbReference>
<evidence type="ECO:0000256" key="6">
    <source>
        <dbReference type="SAM" id="MobiDB-lite"/>
    </source>
</evidence>
<evidence type="ECO:0000256" key="4">
    <source>
        <dbReference type="ARBA" id="ARBA00064996"/>
    </source>
</evidence>
<comment type="subunit">
    <text evidence="4">Weakly associates with the stable SPT16-POB3 heterodimer to form the FACT complex.</text>
</comment>
<evidence type="ECO:0000259" key="7">
    <source>
        <dbReference type="PROSITE" id="PS50118"/>
    </source>
</evidence>
<comment type="caution">
    <text evidence="8">The sequence shown here is derived from an EMBL/GenBank/DDBJ whole genome shotgun (WGS) entry which is preliminary data.</text>
</comment>
<dbReference type="Gene3D" id="1.10.30.10">
    <property type="entry name" value="High mobility group box domain"/>
    <property type="match status" value="1"/>
</dbReference>
<dbReference type="PANTHER" id="PTHR48112">
    <property type="entry name" value="HIGH MOBILITY GROUP PROTEIN DSP1"/>
    <property type="match status" value="1"/>
</dbReference>
<dbReference type="GO" id="GO:0003677">
    <property type="term" value="F:DNA binding"/>
    <property type="evidence" value="ECO:0007669"/>
    <property type="project" value="UniProtKB-UniRule"/>
</dbReference>